<reference evidence="3 4" key="1">
    <citation type="submission" date="2018-07" db="EMBL/GenBank/DDBJ databases">
        <title>Genomic Encyclopedia of Type Strains, Phase IV (KMG-IV): sequencing the most valuable type-strain genomes for metagenomic binning, comparative biology and taxonomic classification.</title>
        <authorList>
            <person name="Goeker M."/>
        </authorList>
    </citation>
    <scope>NUCLEOTIDE SEQUENCE [LARGE SCALE GENOMIC DNA]</scope>
    <source>
        <strain evidence="3 4">DSM 103736</strain>
    </source>
</reference>
<organism evidence="3 4">
    <name type="scientific">Enterobacillus tribolii</name>
    <dbReference type="NCBI Taxonomy" id="1487935"/>
    <lineage>
        <taxon>Bacteria</taxon>
        <taxon>Pseudomonadati</taxon>
        <taxon>Pseudomonadota</taxon>
        <taxon>Gammaproteobacteria</taxon>
        <taxon>Enterobacterales</taxon>
        <taxon>Hafniaceae</taxon>
        <taxon>Enterobacillus</taxon>
    </lineage>
</organism>
<dbReference type="Proteomes" id="UP000254848">
    <property type="component" value="Unassembled WGS sequence"/>
</dbReference>
<evidence type="ECO:0000313" key="3">
    <source>
        <dbReference type="EMBL" id="RDK84102.1"/>
    </source>
</evidence>
<protein>
    <submittedName>
        <fullName evidence="3">Uncharacterized protein YfaP (DUF2135 family)</fullName>
    </submittedName>
</protein>
<dbReference type="InterPro" id="IPR019220">
    <property type="entry name" value="DUF2135"/>
</dbReference>
<evidence type="ECO:0000256" key="1">
    <source>
        <dbReference type="SAM" id="SignalP"/>
    </source>
</evidence>
<accession>A0A370Q6V5</accession>
<evidence type="ECO:0000259" key="2">
    <source>
        <dbReference type="Pfam" id="PF09906"/>
    </source>
</evidence>
<keyword evidence="1" id="KW-0732">Signal</keyword>
<dbReference type="Gene3D" id="2.60.120.380">
    <property type="match status" value="1"/>
</dbReference>
<sequence length="256" mass="27928">MRYASLCLLVLSGYLPLAAAEQDVRIDAPLSGWRENTGDNAHYSQQVNYPASSVNIAADQSETAKIRGQIANMPKQNTAPGRLVVNGISMPLKIESDGSFARPFIFSEGSNSVEVRSPDGTQTGRRQFYASQGAGAVSSRLRVVLSWDTDDTDLDLHVVTPDGEHAWYGKRNLDNGGALDIDVTTGYGPEMFATPTPLRGKYLVYVNYYGGRGEQELTTAHLSVITEEGTLNEKQETFVVPMRNPGELTLVKGFSY</sequence>
<dbReference type="OrthoDB" id="266279at2"/>
<dbReference type="PIRSF" id="PIRSF012281">
    <property type="entry name" value="UCP012281"/>
    <property type="match status" value="1"/>
</dbReference>
<dbReference type="EMBL" id="QRAP01000014">
    <property type="protein sequence ID" value="RDK84102.1"/>
    <property type="molecule type" value="Genomic_DNA"/>
</dbReference>
<feature type="signal peptide" evidence="1">
    <location>
        <begin position="1"/>
        <end position="19"/>
    </location>
</feature>
<gene>
    <name evidence="3" type="ORF">C8D90_11421</name>
</gene>
<feature type="domain" description="DUF2135" evidence="2">
    <location>
        <begin position="197"/>
        <end position="242"/>
    </location>
</feature>
<dbReference type="RefSeq" id="WP_115460297.1">
    <property type="nucleotide sequence ID" value="NZ_QRAP01000014.1"/>
</dbReference>
<name>A0A370Q6V5_9GAMM</name>
<keyword evidence="4" id="KW-1185">Reference proteome</keyword>
<dbReference type="InterPro" id="IPR012039">
    <property type="entry name" value="UCP012281"/>
</dbReference>
<dbReference type="AlphaFoldDB" id="A0A370Q6V5"/>
<dbReference type="Pfam" id="PF09906">
    <property type="entry name" value="DUF2135"/>
    <property type="match status" value="1"/>
</dbReference>
<proteinExistence type="predicted"/>
<feature type="chain" id="PRO_5016646589" evidence="1">
    <location>
        <begin position="20"/>
        <end position="256"/>
    </location>
</feature>
<evidence type="ECO:0000313" key="4">
    <source>
        <dbReference type="Proteomes" id="UP000254848"/>
    </source>
</evidence>
<comment type="caution">
    <text evidence="3">The sequence shown here is derived from an EMBL/GenBank/DDBJ whole genome shotgun (WGS) entry which is preliminary data.</text>
</comment>